<evidence type="ECO:0000259" key="1">
    <source>
        <dbReference type="PROSITE" id="PS50994"/>
    </source>
</evidence>
<dbReference type="InterPro" id="IPR036397">
    <property type="entry name" value="RNaseH_sf"/>
</dbReference>
<dbReference type="InterPro" id="IPR012337">
    <property type="entry name" value="RNaseH-like_sf"/>
</dbReference>
<dbReference type="AlphaFoldDB" id="A0A9X2JZI6"/>
<reference evidence="2" key="1">
    <citation type="submission" date="2022-06" db="EMBL/GenBank/DDBJ databases">
        <title>Sequencing the genomes of 1000 actinobacteria strains.</title>
        <authorList>
            <person name="Klenk H.-P."/>
        </authorList>
    </citation>
    <scope>NUCLEOTIDE SEQUENCE</scope>
    <source>
        <strain evidence="2">DSM 46694</strain>
    </source>
</reference>
<evidence type="ECO:0000313" key="3">
    <source>
        <dbReference type="Proteomes" id="UP001139648"/>
    </source>
</evidence>
<dbReference type="EMBL" id="JAMZEB010000001">
    <property type="protein sequence ID" value="MCP2353800.1"/>
    <property type="molecule type" value="Genomic_DNA"/>
</dbReference>
<protein>
    <submittedName>
        <fullName evidence="2">Transposase InsO family protein</fullName>
    </submittedName>
</protein>
<gene>
    <name evidence="2" type="ORF">HD597_000820</name>
</gene>
<feature type="domain" description="Integrase catalytic" evidence="1">
    <location>
        <begin position="90"/>
        <end position="274"/>
    </location>
</feature>
<sequence>MVGRLDDAKPGPEIALHALLPWEREAIVKIAEEWLEIDRSHRKLAHRGSRLEAFYASESTVLRVLQAAGISVVERPVRERRPRREWPEWAGLVPGVITIYDFTHFRGLPSWCAIAVLDVVSRYWLATVVSPEETSTQVEVAYTRALEMLGKAHLLDDQAFLADLRGGQVPDHDAFPVLLAVSDNGPQMTSSATRTFMAGARIAQHFGRPGTPNDQAWIESLFGHVKEEFPHLGKITDPGELEAELDSIRTFYNEVRLHEGLGYVTPDDEHHGRGETIREARRAGLKAAHEVRVATRRELRQDPV</sequence>
<dbReference type="Pfam" id="PF13683">
    <property type="entry name" value="rve_3"/>
    <property type="match status" value="1"/>
</dbReference>
<name>A0A9X2JZI6_9ACTN</name>
<proteinExistence type="predicted"/>
<dbReference type="RefSeq" id="WP_253740295.1">
    <property type="nucleotide sequence ID" value="NZ_BAABKA010000078.1"/>
</dbReference>
<dbReference type="InterPro" id="IPR050900">
    <property type="entry name" value="Transposase_IS3/IS150/IS904"/>
</dbReference>
<organism evidence="2 3">
    <name type="scientific">Nonomuraea thailandensis</name>
    <dbReference type="NCBI Taxonomy" id="1188745"/>
    <lineage>
        <taxon>Bacteria</taxon>
        <taxon>Bacillati</taxon>
        <taxon>Actinomycetota</taxon>
        <taxon>Actinomycetes</taxon>
        <taxon>Streptosporangiales</taxon>
        <taxon>Streptosporangiaceae</taxon>
        <taxon>Nonomuraea</taxon>
    </lineage>
</organism>
<dbReference type="GO" id="GO:0003676">
    <property type="term" value="F:nucleic acid binding"/>
    <property type="evidence" value="ECO:0007669"/>
    <property type="project" value="InterPro"/>
</dbReference>
<dbReference type="SUPFAM" id="SSF53098">
    <property type="entry name" value="Ribonuclease H-like"/>
    <property type="match status" value="1"/>
</dbReference>
<accession>A0A9X2JZI6</accession>
<dbReference type="Proteomes" id="UP001139648">
    <property type="component" value="Unassembled WGS sequence"/>
</dbReference>
<dbReference type="InterPro" id="IPR001584">
    <property type="entry name" value="Integrase_cat-core"/>
</dbReference>
<dbReference type="GO" id="GO:0015074">
    <property type="term" value="P:DNA integration"/>
    <property type="evidence" value="ECO:0007669"/>
    <property type="project" value="InterPro"/>
</dbReference>
<comment type="caution">
    <text evidence="2">The sequence shown here is derived from an EMBL/GenBank/DDBJ whole genome shotgun (WGS) entry which is preliminary data.</text>
</comment>
<keyword evidence="3" id="KW-1185">Reference proteome</keyword>
<dbReference type="Gene3D" id="3.30.420.10">
    <property type="entry name" value="Ribonuclease H-like superfamily/Ribonuclease H"/>
    <property type="match status" value="1"/>
</dbReference>
<evidence type="ECO:0000313" key="2">
    <source>
        <dbReference type="EMBL" id="MCP2353800.1"/>
    </source>
</evidence>
<dbReference type="PANTHER" id="PTHR46889">
    <property type="entry name" value="TRANSPOSASE INSF FOR INSERTION SEQUENCE IS3B-RELATED"/>
    <property type="match status" value="1"/>
</dbReference>
<dbReference type="PANTHER" id="PTHR46889:SF4">
    <property type="entry name" value="TRANSPOSASE INSO FOR INSERTION SEQUENCE ELEMENT IS911B-RELATED"/>
    <property type="match status" value="1"/>
</dbReference>
<dbReference type="PROSITE" id="PS50994">
    <property type="entry name" value="INTEGRASE"/>
    <property type="match status" value="1"/>
</dbReference>